<keyword evidence="2" id="KW-1185">Reference proteome</keyword>
<gene>
    <name evidence="1" type="ORF">GRX03_04145</name>
</gene>
<proteinExistence type="predicted"/>
<evidence type="ECO:0000313" key="2">
    <source>
        <dbReference type="Proteomes" id="UP000466535"/>
    </source>
</evidence>
<dbReference type="Proteomes" id="UP000466535">
    <property type="component" value="Unassembled WGS sequence"/>
</dbReference>
<accession>A0A6B0T0Q8</accession>
<evidence type="ECO:0000313" key="1">
    <source>
        <dbReference type="EMBL" id="MXR50797.1"/>
    </source>
</evidence>
<dbReference type="EMBL" id="WUUT01000001">
    <property type="protein sequence ID" value="MXR50797.1"/>
    <property type="molecule type" value="Genomic_DNA"/>
</dbReference>
<organism evidence="1 2">
    <name type="scientific">Halovenus carboxidivorans</name>
    <dbReference type="NCBI Taxonomy" id="2692199"/>
    <lineage>
        <taxon>Archaea</taxon>
        <taxon>Methanobacteriati</taxon>
        <taxon>Methanobacteriota</taxon>
        <taxon>Stenosarchaea group</taxon>
        <taxon>Halobacteria</taxon>
        <taxon>Halobacteriales</taxon>
        <taxon>Haloarculaceae</taxon>
        <taxon>Halovenus</taxon>
    </lineage>
</organism>
<comment type="caution">
    <text evidence="1">The sequence shown here is derived from an EMBL/GenBank/DDBJ whole genome shotgun (WGS) entry which is preliminary data.</text>
</comment>
<dbReference type="AlphaFoldDB" id="A0A6B0T0Q8"/>
<sequence>MSTAPSPNRTERSLELMADEDSGTVTLVEDRDPAGTVPPTAWLTVPAELVVDTEAKR</sequence>
<protein>
    <submittedName>
        <fullName evidence="1">Uncharacterized protein</fullName>
    </submittedName>
</protein>
<dbReference type="RefSeq" id="WP_159762893.1">
    <property type="nucleotide sequence ID" value="NZ_WUUT01000001.1"/>
</dbReference>
<reference evidence="1 2" key="1">
    <citation type="submission" date="2019-12" db="EMBL/GenBank/DDBJ databases">
        <title>Isolation and characterization of three novel carbon monoxide-oxidizing members of Halobacteria from salione crusts and soils.</title>
        <authorList>
            <person name="Myers M.R."/>
            <person name="King G.M."/>
        </authorList>
    </citation>
    <scope>NUCLEOTIDE SEQUENCE [LARGE SCALE GENOMIC DNA]</scope>
    <source>
        <strain evidence="1 2">WSH3</strain>
    </source>
</reference>
<name>A0A6B0T0Q8_9EURY</name>